<sequence length="149" mass="16598">MKQFLKAAALTCMMSASAAYADVVIKDAWVRATVPQQQATGAFMQIQSARHVRLVEVQTAAAGVAEVHEMKMENNVMKMRAMNALDIPAGKSIELKPGAYHIMLMDLKNQARAGETVILKLTFEDDDKKREVQEVKASVKEMTMMQHKM</sequence>
<dbReference type="Gene3D" id="2.60.40.1890">
    <property type="entry name" value="PCu(A)C copper chaperone"/>
    <property type="match status" value="1"/>
</dbReference>
<dbReference type="InterPro" id="IPR007410">
    <property type="entry name" value="LpqE-like"/>
</dbReference>
<keyword evidence="3" id="KW-1185">Reference proteome</keyword>
<evidence type="ECO:0000256" key="1">
    <source>
        <dbReference type="SAM" id="SignalP"/>
    </source>
</evidence>
<dbReference type="InterPro" id="IPR058248">
    <property type="entry name" value="Lxx211020-like"/>
</dbReference>
<comment type="caution">
    <text evidence="2">The sequence shown here is derived from an EMBL/GenBank/DDBJ whole genome shotgun (WGS) entry which is preliminary data.</text>
</comment>
<reference evidence="2 3" key="1">
    <citation type="submission" date="2020-08" db="EMBL/GenBank/DDBJ databases">
        <title>Novel species isolated from subtropical streams in China.</title>
        <authorList>
            <person name="Lu H."/>
        </authorList>
    </citation>
    <scope>NUCLEOTIDE SEQUENCE [LARGE SCALE GENOMIC DNA]</scope>
    <source>
        <strain evidence="2 3">FT31W</strain>
    </source>
</reference>
<keyword evidence="1" id="KW-0732">Signal</keyword>
<evidence type="ECO:0000313" key="3">
    <source>
        <dbReference type="Proteomes" id="UP000613113"/>
    </source>
</evidence>
<feature type="signal peptide" evidence="1">
    <location>
        <begin position="1"/>
        <end position="21"/>
    </location>
</feature>
<dbReference type="InterPro" id="IPR036182">
    <property type="entry name" value="PCuAC_sf"/>
</dbReference>
<dbReference type="Pfam" id="PF04314">
    <property type="entry name" value="PCuAC"/>
    <property type="match status" value="1"/>
</dbReference>
<dbReference type="PANTHER" id="PTHR36302">
    <property type="entry name" value="BLR7088 PROTEIN"/>
    <property type="match status" value="1"/>
</dbReference>
<gene>
    <name evidence="2" type="ORF">H8K27_06325</name>
</gene>
<dbReference type="SUPFAM" id="SSF110087">
    <property type="entry name" value="DR1885-like metal-binding protein"/>
    <property type="match status" value="1"/>
</dbReference>
<evidence type="ECO:0000313" key="2">
    <source>
        <dbReference type="EMBL" id="MBC3884737.1"/>
    </source>
</evidence>
<dbReference type="EMBL" id="JACOGC010000002">
    <property type="protein sequence ID" value="MBC3884737.1"/>
    <property type="molecule type" value="Genomic_DNA"/>
</dbReference>
<name>A0ABR6YLG1_9BURK</name>
<protein>
    <submittedName>
        <fullName evidence="2">Copper chaperone PCu(A)C</fullName>
    </submittedName>
</protein>
<organism evidence="2 3">
    <name type="scientific">Undibacterium griseum</name>
    <dbReference type="NCBI Taxonomy" id="2762295"/>
    <lineage>
        <taxon>Bacteria</taxon>
        <taxon>Pseudomonadati</taxon>
        <taxon>Pseudomonadota</taxon>
        <taxon>Betaproteobacteria</taxon>
        <taxon>Burkholderiales</taxon>
        <taxon>Oxalobacteraceae</taxon>
        <taxon>Undibacterium</taxon>
    </lineage>
</organism>
<dbReference type="Proteomes" id="UP000613113">
    <property type="component" value="Unassembled WGS sequence"/>
</dbReference>
<feature type="chain" id="PRO_5046934137" evidence="1">
    <location>
        <begin position="22"/>
        <end position="149"/>
    </location>
</feature>
<proteinExistence type="predicted"/>
<accession>A0ABR6YLG1</accession>
<dbReference type="PANTHER" id="PTHR36302:SF1">
    <property type="entry name" value="COPPER CHAPERONE PCU(A)C"/>
    <property type="match status" value="1"/>
</dbReference>